<accession>A0AB34P4C0</accession>
<name>A0AB34P4C0_9XANT</name>
<evidence type="ECO:0000313" key="6">
    <source>
        <dbReference type="Proteomes" id="UP000029879"/>
    </source>
</evidence>
<dbReference type="GO" id="GO:0052816">
    <property type="term" value="F:long-chain fatty acyl-CoA hydrolase activity"/>
    <property type="evidence" value="ECO:0007669"/>
    <property type="project" value="TreeGrafter"/>
</dbReference>
<gene>
    <name evidence="5" type="ORF">NC00_20420</name>
</gene>
<dbReference type="InterPro" id="IPR040170">
    <property type="entry name" value="Cytosol_ACT"/>
</dbReference>
<dbReference type="PANTHER" id="PTHR11049:SF24">
    <property type="entry name" value="CYTOSOLIC ACYL COENZYME A THIOESTER HYDROLASE"/>
    <property type="match status" value="1"/>
</dbReference>
<dbReference type="PROSITE" id="PS51770">
    <property type="entry name" value="HOTDOG_ACOT"/>
    <property type="match status" value="1"/>
</dbReference>
<dbReference type="GeneID" id="93989044"/>
<dbReference type="EMBL" id="JRQI01000107">
    <property type="protein sequence ID" value="KGK56008.1"/>
    <property type="molecule type" value="Genomic_DNA"/>
</dbReference>
<sequence>MSDSSQTHPPIEARMAEIVFPNHTNHMGTLFGGQALAWMDKAAFLAASRYARRAVVTARSDQVDFKLPIRQGQMVETIARVVSVGRSSIKVEVELIAEDLLSGARELCTRGHFVMIALDADGKPTSVPPLPSAAE</sequence>
<dbReference type="AlphaFoldDB" id="A0AB34P4C0"/>
<evidence type="ECO:0000256" key="1">
    <source>
        <dbReference type="ARBA" id="ARBA00010458"/>
    </source>
</evidence>
<dbReference type="GO" id="GO:0005829">
    <property type="term" value="C:cytosol"/>
    <property type="evidence" value="ECO:0007669"/>
    <property type="project" value="TreeGrafter"/>
</dbReference>
<keyword evidence="2 3" id="KW-0378">Hydrolase</keyword>
<dbReference type="InterPro" id="IPR033120">
    <property type="entry name" value="HOTDOG_ACOT"/>
</dbReference>
<evidence type="ECO:0000256" key="2">
    <source>
        <dbReference type="ARBA" id="ARBA00022801"/>
    </source>
</evidence>
<comment type="caution">
    <text evidence="5">The sequence shown here is derived from an EMBL/GenBank/DDBJ whole genome shotgun (WGS) entry which is preliminary data.</text>
</comment>
<dbReference type="InterPro" id="IPR006683">
    <property type="entry name" value="Thioestr_dom"/>
</dbReference>
<dbReference type="Proteomes" id="UP000029879">
    <property type="component" value="Unassembled WGS sequence"/>
</dbReference>
<proteinExistence type="inferred from homology"/>
<evidence type="ECO:0000313" key="5">
    <source>
        <dbReference type="EMBL" id="KGK56008.1"/>
    </source>
</evidence>
<dbReference type="SUPFAM" id="SSF54637">
    <property type="entry name" value="Thioesterase/thiol ester dehydrase-isomerase"/>
    <property type="match status" value="1"/>
</dbReference>
<dbReference type="GO" id="GO:0009062">
    <property type="term" value="P:fatty acid catabolic process"/>
    <property type="evidence" value="ECO:0007669"/>
    <property type="project" value="TreeGrafter"/>
</dbReference>
<comment type="similarity">
    <text evidence="1">Belongs to the acyl coenzyme A hydrolase family.</text>
</comment>
<dbReference type="CDD" id="cd03442">
    <property type="entry name" value="BFIT_BACH"/>
    <property type="match status" value="1"/>
</dbReference>
<reference evidence="5 6" key="1">
    <citation type="submission" date="2014-10" db="EMBL/GenBank/DDBJ databases">
        <title>Genome sequence of a Xanthomonas strain that is pathogenic on beans.</title>
        <authorList>
            <person name="Aritua V."/>
            <person name="Sapp M."/>
            <person name="Harrison J."/>
            <person name="Smith J."/>
            <person name="Studholme D."/>
        </authorList>
    </citation>
    <scope>NUCLEOTIDE SEQUENCE [LARGE SCALE GENOMIC DNA]</scope>
    <source>
        <strain evidence="5 6">Nyagatare</strain>
    </source>
</reference>
<evidence type="ECO:0000259" key="4">
    <source>
        <dbReference type="PROSITE" id="PS51770"/>
    </source>
</evidence>
<dbReference type="RefSeq" id="WP_039406396.1">
    <property type="nucleotide sequence ID" value="NZ_KN265545.1"/>
</dbReference>
<dbReference type="GO" id="GO:0006637">
    <property type="term" value="P:acyl-CoA metabolic process"/>
    <property type="evidence" value="ECO:0007669"/>
    <property type="project" value="TreeGrafter"/>
</dbReference>
<dbReference type="PANTHER" id="PTHR11049">
    <property type="entry name" value="ACYL COENZYME A THIOESTER HYDROLASE"/>
    <property type="match status" value="1"/>
</dbReference>
<feature type="domain" description="HotDog ACOT-type" evidence="4">
    <location>
        <begin position="9"/>
        <end position="121"/>
    </location>
</feature>
<protein>
    <submittedName>
        <fullName evidence="5">Thioesterase</fullName>
    </submittedName>
</protein>
<dbReference type="InterPro" id="IPR029069">
    <property type="entry name" value="HotDog_dom_sf"/>
</dbReference>
<dbReference type="FunFam" id="3.10.129.10:FF:000047">
    <property type="entry name" value="Acyl-CoA thioester hydrolase"/>
    <property type="match status" value="1"/>
</dbReference>
<dbReference type="Pfam" id="PF03061">
    <property type="entry name" value="4HBT"/>
    <property type="match status" value="1"/>
</dbReference>
<organism evidence="5 6">
    <name type="scientific">Xanthomonas cannabis pv. phaseoli</name>
    <dbReference type="NCBI Taxonomy" id="1885902"/>
    <lineage>
        <taxon>Bacteria</taxon>
        <taxon>Pseudomonadati</taxon>
        <taxon>Pseudomonadota</taxon>
        <taxon>Gammaproteobacteria</taxon>
        <taxon>Lysobacterales</taxon>
        <taxon>Lysobacteraceae</taxon>
        <taxon>Xanthomonas</taxon>
    </lineage>
</organism>
<evidence type="ECO:0000256" key="3">
    <source>
        <dbReference type="PROSITE-ProRule" id="PRU01106"/>
    </source>
</evidence>
<dbReference type="Gene3D" id="3.10.129.10">
    <property type="entry name" value="Hotdog Thioesterase"/>
    <property type="match status" value="1"/>
</dbReference>